<dbReference type="CDD" id="cd06170">
    <property type="entry name" value="LuxR_C_like"/>
    <property type="match status" value="1"/>
</dbReference>
<dbReference type="GO" id="GO:0003677">
    <property type="term" value="F:DNA binding"/>
    <property type="evidence" value="ECO:0007669"/>
    <property type="project" value="InterPro"/>
</dbReference>
<keyword evidence="1" id="KW-0547">Nucleotide-binding</keyword>
<evidence type="ECO:0000256" key="1">
    <source>
        <dbReference type="ARBA" id="ARBA00022741"/>
    </source>
</evidence>
<accession>A0A318P9E7</accession>
<dbReference type="InterPro" id="IPR041664">
    <property type="entry name" value="AAA_16"/>
</dbReference>
<feature type="domain" description="HTH luxR-type" evidence="4">
    <location>
        <begin position="946"/>
        <end position="1010"/>
    </location>
</feature>
<comment type="caution">
    <text evidence="5">The sequence shown here is derived from an EMBL/GenBank/DDBJ whole genome shotgun (WGS) entry which is preliminary data.</text>
</comment>
<dbReference type="GO" id="GO:0005524">
    <property type="term" value="F:ATP binding"/>
    <property type="evidence" value="ECO:0007669"/>
    <property type="project" value="UniProtKB-KW"/>
</dbReference>
<dbReference type="InterPro" id="IPR036388">
    <property type="entry name" value="WH-like_DNA-bd_sf"/>
</dbReference>
<dbReference type="Gene3D" id="1.10.10.10">
    <property type="entry name" value="Winged helix-like DNA-binding domain superfamily/Winged helix DNA-binding domain"/>
    <property type="match status" value="1"/>
</dbReference>
<dbReference type="InterPro" id="IPR000792">
    <property type="entry name" value="Tscrpt_reg_LuxR_C"/>
</dbReference>
<dbReference type="GO" id="GO:0005737">
    <property type="term" value="C:cytoplasm"/>
    <property type="evidence" value="ECO:0007669"/>
    <property type="project" value="TreeGrafter"/>
</dbReference>
<dbReference type="Proteomes" id="UP000248333">
    <property type="component" value="Unassembled WGS sequence"/>
</dbReference>
<protein>
    <recommendedName>
        <fullName evidence="4">HTH luxR-type domain-containing protein</fullName>
    </recommendedName>
</protein>
<dbReference type="InterPro" id="IPR011990">
    <property type="entry name" value="TPR-like_helical_dom_sf"/>
</dbReference>
<dbReference type="PRINTS" id="PR00038">
    <property type="entry name" value="HTHLUXR"/>
</dbReference>
<reference evidence="5 6" key="1">
    <citation type="submission" date="2018-03" db="EMBL/GenBank/DDBJ databases">
        <title>Bioinformatic expansion and discovery of thiopeptide antibiotics.</title>
        <authorList>
            <person name="Schwalen C.J."/>
            <person name="Hudson G.A."/>
            <person name="Mitchell D.A."/>
        </authorList>
    </citation>
    <scope>NUCLEOTIDE SEQUENCE [LARGE SCALE GENOMIC DNA]</scope>
    <source>
        <strain evidence="5 6">NRRL 8041</strain>
    </source>
</reference>
<dbReference type="SUPFAM" id="SSF48452">
    <property type="entry name" value="TPR-like"/>
    <property type="match status" value="1"/>
</dbReference>
<dbReference type="SUPFAM" id="SSF52540">
    <property type="entry name" value="P-loop containing nucleoside triphosphate hydrolases"/>
    <property type="match status" value="1"/>
</dbReference>
<evidence type="ECO:0000313" key="6">
    <source>
        <dbReference type="Proteomes" id="UP000248333"/>
    </source>
</evidence>
<dbReference type="PROSITE" id="PS00622">
    <property type="entry name" value="HTH_LUXR_1"/>
    <property type="match status" value="1"/>
</dbReference>
<name>A0A318P9E7_9ACTN</name>
<proteinExistence type="predicted"/>
<feature type="region of interest" description="Disordered" evidence="3">
    <location>
        <begin position="1"/>
        <end position="57"/>
    </location>
</feature>
<gene>
    <name evidence="5" type="ORF">C7C45_01595</name>
</gene>
<evidence type="ECO:0000256" key="2">
    <source>
        <dbReference type="ARBA" id="ARBA00022840"/>
    </source>
</evidence>
<evidence type="ECO:0000259" key="4">
    <source>
        <dbReference type="PROSITE" id="PS50043"/>
    </source>
</evidence>
<evidence type="ECO:0000256" key="3">
    <source>
        <dbReference type="SAM" id="MobiDB-lite"/>
    </source>
</evidence>
<keyword evidence="6" id="KW-1185">Reference proteome</keyword>
<dbReference type="AlphaFoldDB" id="A0A318P9E7"/>
<feature type="compositionally biased region" description="Basic residues" evidence="3">
    <location>
        <begin position="1"/>
        <end position="10"/>
    </location>
</feature>
<dbReference type="SUPFAM" id="SSF46894">
    <property type="entry name" value="C-terminal effector domain of the bipartite response regulators"/>
    <property type="match status" value="1"/>
</dbReference>
<keyword evidence="2" id="KW-0067">ATP-binding</keyword>
<dbReference type="Pfam" id="PF00196">
    <property type="entry name" value="GerE"/>
    <property type="match status" value="1"/>
</dbReference>
<dbReference type="PANTHER" id="PTHR16305:SF35">
    <property type="entry name" value="TRANSCRIPTIONAL ACTIVATOR DOMAIN"/>
    <property type="match status" value="1"/>
</dbReference>
<dbReference type="GO" id="GO:0004016">
    <property type="term" value="F:adenylate cyclase activity"/>
    <property type="evidence" value="ECO:0007669"/>
    <property type="project" value="TreeGrafter"/>
</dbReference>
<dbReference type="SMART" id="SM00421">
    <property type="entry name" value="HTH_LUXR"/>
    <property type="match status" value="1"/>
</dbReference>
<dbReference type="GO" id="GO:0006355">
    <property type="term" value="P:regulation of DNA-templated transcription"/>
    <property type="evidence" value="ECO:0007669"/>
    <property type="project" value="InterPro"/>
</dbReference>
<sequence>MRSRRSRVSRRSLSTVRSCPARLTRPEVGRSRPAAHCRRVDLPEPEGPMTAVKDPVSKLTETPARAVTPLAKRRVTSLISTTGTEGMHRRYEDPFPRGTGHVTGVVSDLMLLGRDADRAVLRTAVEQARAGRSAALVVRGEPGIGKSALLDHVTTGPGLTVLRCAGVESEAEIPFASLHLLLYPVLGRAETLPELQRTALLGALGVEPAAGRDPLLIGAAALTLLADLAENEPVLCLIDDAHWLDESSARTLRFVARRLHADAVAMIFAARPEFDPAGLPEHRLDGLGAPASAALLDRWAPDLDHAARERIIQDSGGNPLALRELPHLAAEQAHLPAPLPLSRRLEHAFGTRIARLAPTARSVLAIAAADETAGLGNLLRAAAARGISRDALRAALAEAEEAELLRVSAGRVVFTHPLLRAAAYQQAGIERLSVHRALAEAVAADPDQQAWHLAAAATGPDETTAHALELAAERAQGRSGYAAAAAALERAADLSGDPEQRARRLIGAAVAANQAGQQHRTQHLLDQVGETPSDPLRAARYHELQARVAFESGDAARAHDLLVAASTALTDVDPVGAQAVLIDAARNAWQLSDPPRVADAAARLAKLGPAPDSLAAAVSAVTGAATLLTAGPADALPVMRPLVAAGLRSQGAYALRLNAAFVAGIVGDFTAGGSIARQVVDDCRAAGAVGWLPLAHVTLATAELYLGQFRNAVASATEGLQLADDTGQPNRAGYLEGVLAWIAAVQGDEDNCLRFSGQCQDGFATHRIANGLAWAVWARAMLDLAHGRTAEALARLDAALNGPVRHQAHAVYFAPDQVECAVRLGEPERGRAASDRFGAWADASGQDWARAVWHRCQGMVTVDTDLADHHFAAALRAHADGSRPWEIARTHLSYGERLRRDRRKNQARSHLRTAREIFERLPAQPWADRAAAELRAAGEQTTSAPAVDLLAALSPQELQIVKLAHTGLTNREIAAQLFLSPKTVSYHLYRAFPKLNVANRGQLARLDLGV</sequence>
<dbReference type="PANTHER" id="PTHR16305">
    <property type="entry name" value="TESTICULAR SOLUBLE ADENYLYL CYCLASE"/>
    <property type="match status" value="1"/>
</dbReference>
<dbReference type="InterPro" id="IPR016032">
    <property type="entry name" value="Sig_transdc_resp-reg_C-effctor"/>
</dbReference>
<dbReference type="PROSITE" id="PS50043">
    <property type="entry name" value="HTH_LUXR_2"/>
    <property type="match status" value="1"/>
</dbReference>
<dbReference type="EMBL" id="PYBV01000002">
    <property type="protein sequence ID" value="PYC76212.1"/>
    <property type="molecule type" value="Genomic_DNA"/>
</dbReference>
<organism evidence="5 6">
    <name type="scientific">Micromonospora arborensis</name>
    <dbReference type="NCBI Taxonomy" id="2116518"/>
    <lineage>
        <taxon>Bacteria</taxon>
        <taxon>Bacillati</taxon>
        <taxon>Actinomycetota</taxon>
        <taxon>Actinomycetes</taxon>
        <taxon>Micromonosporales</taxon>
        <taxon>Micromonosporaceae</taxon>
        <taxon>Micromonospora</taxon>
    </lineage>
</organism>
<evidence type="ECO:0000313" key="5">
    <source>
        <dbReference type="EMBL" id="PYC76212.1"/>
    </source>
</evidence>
<dbReference type="InterPro" id="IPR027417">
    <property type="entry name" value="P-loop_NTPase"/>
</dbReference>
<dbReference type="Pfam" id="PF13191">
    <property type="entry name" value="AAA_16"/>
    <property type="match status" value="1"/>
</dbReference>